<reference evidence="1" key="1">
    <citation type="submission" date="2022-08" db="UniProtKB">
        <authorList>
            <consortium name="EnsemblMetazoa"/>
        </authorList>
    </citation>
    <scope>IDENTIFICATION</scope>
    <source>
        <strain evidence="1">Dongola</strain>
    </source>
</reference>
<dbReference type="AlphaFoldDB" id="A0A182HQT0"/>
<keyword evidence="2" id="KW-1185">Reference proteome</keyword>
<evidence type="ECO:0000313" key="1">
    <source>
        <dbReference type="EnsemblMetazoa" id="AARA003623-PA"/>
    </source>
</evidence>
<sequence length="179" mass="21148">MNQIRRIIWFNAMTVTAEKSLIQELINVLQGMTIKTEEPKITDETTNSAIRRDTLVPLPYFDGQLKDLPLFKKISDGTTKDAKFWNFENLRRIQQYEKPSEAYDTDLVYKDLLKDILKVLVNRHLQIPESVENLVINITSLNHYEYLNDPRLVNEIVEKLPIIFQYQWSEYNQENGDQI</sequence>
<accession>A0A182HQT0</accession>
<name>A0A182HQT0_ANOAR</name>
<dbReference type="VEuPathDB" id="VectorBase:AARA003623"/>
<proteinExistence type="predicted"/>
<dbReference type="Proteomes" id="UP000075840">
    <property type="component" value="Unassembled WGS sequence"/>
</dbReference>
<protein>
    <submittedName>
        <fullName evidence="1">Uncharacterized protein</fullName>
    </submittedName>
</protein>
<dbReference type="EMBL" id="APCN01004695">
    <property type="status" value="NOT_ANNOTATED_CDS"/>
    <property type="molecule type" value="Genomic_DNA"/>
</dbReference>
<dbReference type="EnsemblMetazoa" id="AARA003623-RA">
    <property type="protein sequence ID" value="AARA003623-PA"/>
    <property type="gene ID" value="AARA003623"/>
</dbReference>
<evidence type="ECO:0000313" key="2">
    <source>
        <dbReference type="Proteomes" id="UP000075840"/>
    </source>
</evidence>
<organism evidence="1 2">
    <name type="scientific">Anopheles arabiensis</name>
    <name type="common">Mosquito</name>
    <dbReference type="NCBI Taxonomy" id="7173"/>
    <lineage>
        <taxon>Eukaryota</taxon>
        <taxon>Metazoa</taxon>
        <taxon>Ecdysozoa</taxon>
        <taxon>Arthropoda</taxon>
        <taxon>Hexapoda</taxon>
        <taxon>Insecta</taxon>
        <taxon>Pterygota</taxon>
        <taxon>Neoptera</taxon>
        <taxon>Endopterygota</taxon>
        <taxon>Diptera</taxon>
        <taxon>Nematocera</taxon>
        <taxon>Culicoidea</taxon>
        <taxon>Culicidae</taxon>
        <taxon>Anophelinae</taxon>
        <taxon>Anopheles</taxon>
    </lineage>
</organism>